<evidence type="ECO:0000313" key="2">
    <source>
        <dbReference type="Proteomes" id="UP000799424"/>
    </source>
</evidence>
<dbReference type="AlphaFoldDB" id="A0A6A6ZEK7"/>
<organism evidence="1 2">
    <name type="scientific">Ophiobolus disseminans</name>
    <dbReference type="NCBI Taxonomy" id="1469910"/>
    <lineage>
        <taxon>Eukaryota</taxon>
        <taxon>Fungi</taxon>
        <taxon>Dikarya</taxon>
        <taxon>Ascomycota</taxon>
        <taxon>Pezizomycotina</taxon>
        <taxon>Dothideomycetes</taxon>
        <taxon>Pleosporomycetidae</taxon>
        <taxon>Pleosporales</taxon>
        <taxon>Pleosporineae</taxon>
        <taxon>Phaeosphaeriaceae</taxon>
        <taxon>Ophiobolus</taxon>
    </lineage>
</organism>
<reference evidence="1" key="1">
    <citation type="journal article" date="2020" name="Stud. Mycol.">
        <title>101 Dothideomycetes genomes: a test case for predicting lifestyles and emergence of pathogens.</title>
        <authorList>
            <person name="Haridas S."/>
            <person name="Albert R."/>
            <person name="Binder M."/>
            <person name="Bloem J."/>
            <person name="Labutti K."/>
            <person name="Salamov A."/>
            <person name="Andreopoulos B."/>
            <person name="Baker S."/>
            <person name="Barry K."/>
            <person name="Bills G."/>
            <person name="Bluhm B."/>
            <person name="Cannon C."/>
            <person name="Castanera R."/>
            <person name="Culley D."/>
            <person name="Daum C."/>
            <person name="Ezra D."/>
            <person name="Gonzalez J."/>
            <person name="Henrissat B."/>
            <person name="Kuo A."/>
            <person name="Liang C."/>
            <person name="Lipzen A."/>
            <person name="Lutzoni F."/>
            <person name="Magnuson J."/>
            <person name="Mondo S."/>
            <person name="Nolan M."/>
            <person name="Ohm R."/>
            <person name="Pangilinan J."/>
            <person name="Park H.-J."/>
            <person name="Ramirez L."/>
            <person name="Alfaro M."/>
            <person name="Sun H."/>
            <person name="Tritt A."/>
            <person name="Yoshinaga Y."/>
            <person name="Zwiers L.-H."/>
            <person name="Turgeon B."/>
            <person name="Goodwin S."/>
            <person name="Spatafora J."/>
            <person name="Crous P."/>
            <person name="Grigoriev I."/>
        </authorList>
    </citation>
    <scope>NUCLEOTIDE SEQUENCE</scope>
    <source>
        <strain evidence="1">CBS 113818</strain>
    </source>
</reference>
<protein>
    <recommendedName>
        <fullName evidence="3">DDE-1 domain-containing protein</fullName>
    </recommendedName>
</protein>
<evidence type="ECO:0008006" key="3">
    <source>
        <dbReference type="Google" id="ProtNLM"/>
    </source>
</evidence>
<keyword evidence="2" id="KW-1185">Reference proteome</keyword>
<dbReference type="Proteomes" id="UP000799424">
    <property type="component" value="Unassembled WGS sequence"/>
</dbReference>
<evidence type="ECO:0000313" key="1">
    <source>
        <dbReference type="EMBL" id="KAF2818744.1"/>
    </source>
</evidence>
<proteinExistence type="predicted"/>
<name>A0A6A6ZEK7_9PLEO</name>
<gene>
    <name evidence="1" type="ORF">CC86DRAFT_308504</name>
</gene>
<dbReference type="EMBL" id="MU006249">
    <property type="protein sequence ID" value="KAF2818744.1"/>
    <property type="molecule type" value="Genomic_DNA"/>
</dbReference>
<sequence length="49" mass="5464">STHTLQPLDVVLFKPLSTAYSSQISAFLERCQGLTLMSKRDFCPLFMAA</sequence>
<feature type="non-terminal residue" evidence="1">
    <location>
        <position position="1"/>
    </location>
</feature>
<accession>A0A6A6ZEK7</accession>
<dbReference type="OrthoDB" id="3795213at2759"/>